<feature type="domain" description="Glycosyl hydrolase family 36 C-terminal" evidence="1">
    <location>
        <begin position="65"/>
        <end position="152"/>
    </location>
</feature>
<gene>
    <name evidence="2" type="ORF">ACFQ21_10420</name>
</gene>
<accession>A0ABW3K150</accession>
<evidence type="ECO:0000259" key="1">
    <source>
        <dbReference type="Pfam" id="PF16874"/>
    </source>
</evidence>
<dbReference type="EMBL" id="JBHTKA010000002">
    <property type="protein sequence ID" value="MFD0999725.1"/>
    <property type="molecule type" value="Genomic_DNA"/>
</dbReference>
<dbReference type="RefSeq" id="WP_377578671.1">
    <property type="nucleotide sequence ID" value="NZ_JBHTKA010000002.1"/>
</dbReference>
<dbReference type="Gene3D" id="2.60.40.1180">
    <property type="entry name" value="Golgi alpha-mannosidase II"/>
    <property type="match status" value="1"/>
</dbReference>
<dbReference type="InterPro" id="IPR031705">
    <property type="entry name" value="Glyco_hydro_36_C"/>
</dbReference>
<dbReference type="Pfam" id="PF16874">
    <property type="entry name" value="Glyco_hydro_36C"/>
    <property type="match status" value="1"/>
</dbReference>
<dbReference type="Proteomes" id="UP001597112">
    <property type="component" value="Unassembled WGS sequence"/>
</dbReference>
<sequence length="157" mass="17892">GKQPLKFRVDVAMMGKLGFDIVVHDLPEKDLKFCQEAIQNYNALKPVIWEGDLYRLADPKEQSIASLLYVQNDKRKAVLFNYLVKNRYGEGSILPVKLKGLDAGKRYKIRETNLYPGTQSSINPEQIYSGDFLMKVGFNPDVNNARKSVVLVIEEVR</sequence>
<feature type="non-terminal residue" evidence="2">
    <location>
        <position position="1"/>
    </location>
</feature>
<protein>
    <submittedName>
        <fullName evidence="2">GH36 C-terminal domain-containing protein</fullName>
    </submittedName>
</protein>
<organism evidence="2 3">
    <name type="scientific">Ohtaekwangia kribbensis</name>
    <dbReference type="NCBI Taxonomy" id="688913"/>
    <lineage>
        <taxon>Bacteria</taxon>
        <taxon>Pseudomonadati</taxon>
        <taxon>Bacteroidota</taxon>
        <taxon>Cytophagia</taxon>
        <taxon>Cytophagales</taxon>
        <taxon>Fulvivirgaceae</taxon>
        <taxon>Ohtaekwangia</taxon>
    </lineage>
</organism>
<keyword evidence="3" id="KW-1185">Reference proteome</keyword>
<dbReference type="SUPFAM" id="SSF51445">
    <property type="entry name" value="(Trans)glycosidases"/>
    <property type="match status" value="1"/>
</dbReference>
<comment type="caution">
    <text evidence="2">The sequence shown here is derived from an EMBL/GenBank/DDBJ whole genome shotgun (WGS) entry which is preliminary data.</text>
</comment>
<dbReference type="InterPro" id="IPR017853">
    <property type="entry name" value="GH"/>
</dbReference>
<evidence type="ECO:0000313" key="3">
    <source>
        <dbReference type="Proteomes" id="UP001597112"/>
    </source>
</evidence>
<evidence type="ECO:0000313" key="2">
    <source>
        <dbReference type="EMBL" id="MFD0999725.1"/>
    </source>
</evidence>
<dbReference type="InterPro" id="IPR013780">
    <property type="entry name" value="Glyco_hydro_b"/>
</dbReference>
<name>A0ABW3K150_9BACT</name>
<reference evidence="3" key="1">
    <citation type="journal article" date="2019" name="Int. J. Syst. Evol. Microbiol.">
        <title>The Global Catalogue of Microorganisms (GCM) 10K type strain sequencing project: providing services to taxonomists for standard genome sequencing and annotation.</title>
        <authorList>
            <consortium name="The Broad Institute Genomics Platform"/>
            <consortium name="The Broad Institute Genome Sequencing Center for Infectious Disease"/>
            <person name="Wu L."/>
            <person name="Ma J."/>
        </authorList>
    </citation>
    <scope>NUCLEOTIDE SEQUENCE [LARGE SCALE GENOMIC DNA]</scope>
    <source>
        <strain evidence="3">CCUG 58938</strain>
    </source>
</reference>
<proteinExistence type="predicted"/>